<dbReference type="InterPro" id="IPR001054">
    <property type="entry name" value="A/G_cyclase"/>
</dbReference>
<keyword evidence="2 7" id="KW-0812">Transmembrane</keyword>
<organism evidence="10">
    <name type="scientific">Volvox carteri f. nagariensis</name>
    <dbReference type="NCBI Taxonomy" id="3068"/>
    <lineage>
        <taxon>Eukaryota</taxon>
        <taxon>Viridiplantae</taxon>
        <taxon>Chlorophyta</taxon>
        <taxon>core chlorophytes</taxon>
        <taxon>Chlorophyceae</taxon>
        <taxon>CS clade</taxon>
        <taxon>Chlamydomonadales</taxon>
        <taxon>Volvocaceae</taxon>
        <taxon>Volvox</taxon>
    </lineage>
</organism>
<dbReference type="GO" id="GO:0000166">
    <property type="term" value="F:nucleotide binding"/>
    <property type="evidence" value="ECO:0007669"/>
    <property type="project" value="UniProtKB-KW"/>
</dbReference>
<keyword evidence="4 7" id="KW-1133">Transmembrane helix</keyword>
<evidence type="ECO:0000256" key="4">
    <source>
        <dbReference type="ARBA" id="ARBA00022989"/>
    </source>
</evidence>
<sequence>MRQEQSSVRRTMLFAQKLTWLTLKRCGQFQRLAQRMRTQLIVTARVAAKDPYAIVVPLLLLICMLALGLWGVFSVGNTIRDGRREAALNAATDFSNTLKSHIAATVAPASTVKTLVELNPDWPSINKTFHAVAPSLRAGMMGIVTRYAVFISGAGPDETFGFNGSAYNCTPCYQPPSQSGTGSSIDNNSAAVGKRFWGFAQLNVDWEMLIRNITRMYDLCERDNLSFNMTYIDPVSYINRSIAACGGNLGPDPVFVHIDTMANHWVLAVIATLRRGEEYAEAFQSVTVLFSDIVSYTTLASEMEPIKVVRLLNEMYSEYDALVDQFECYKVETIGD</sequence>
<dbReference type="GO" id="GO:0001653">
    <property type="term" value="F:peptide receptor activity"/>
    <property type="evidence" value="ECO:0007669"/>
    <property type="project" value="TreeGrafter"/>
</dbReference>
<evidence type="ECO:0000313" key="10">
    <source>
        <dbReference type="Proteomes" id="UP000001058"/>
    </source>
</evidence>
<evidence type="ECO:0000256" key="2">
    <source>
        <dbReference type="ARBA" id="ARBA00022692"/>
    </source>
</evidence>
<comment type="subcellular location">
    <subcellularLocation>
        <location evidence="1">Membrane</location>
    </subcellularLocation>
</comment>
<keyword evidence="6" id="KW-0456">Lyase</keyword>
<proteinExistence type="predicted"/>
<dbReference type="AlphaFoldDB" id="D8UEM1"/>
<evidence type="ECO:0000313" key="9">
    <source>
        <dbReference type="EMBL" id="EFJ41790.1"/>
    </source>
</evidence>
<dbReference type="Pfam" id="PF00211">
    <property type="entry name" value="Guanylate_cyc"/>
    <property type="match status" value="1"/>
</dbReference>
<dbReference type="Gene3D" id="3.30.70.1230">
    <property type="entry name" value="Nucleotide cyclase"/>
    <property type="match status" value="1"/>
</dbReference>
<accession>D8UEM1</accession>
<dbReference type="InParanoid" id="D8UEM1"/>
<feature type="domain" description="Guanylate cyclase" evidence="8">
    <location>
        <begin position="287"/>
        <end position="336"/>
    </location>
</feature>
<keyword evidence="3" id="KW-0547">Nucleotide-binding</keyword>
<gene>
    <name evidence="9" type="ORF">VOLCADRAFT_98166</name>
</gene>
<evidence type="ECO:0000259" key="8">
    <source>
        <dbReference type="PROSITE" id="PS50125"/>
    </source>
</evidence>
<dbReference type="RefSeq" id="XP_002957136.1">
    <property type="nucleotide sequence ID" value="XM_002957090.1"/>
</dbReference>
<feature type="transmembrane region" description="Helical" evidence="7">
    <location>
        <begin position="52"/>
        <end position="73"/>
    </location>
</feature>
<dbReference type="InterPro" id="IPR050401">
    <property type="entry name" value="Cyclic_nucleotide_synthase"/>
</dbReference>
<dbReference type="KEGG" id="vcn:VOLCADRAFT_98166"/>
<dbReference type="InterPro" id="IPR029787">
    <property type="entry name" value="Nucleotide_cyclase"/>
</dbReference>
<dbReference type="SUPFAM" id="SSF55073">
    <property type="entry name" value="Nucleotide cyclase"/>
    <property type="match status" value="1"/>
</dbReference>
<dbReference type="GO" id="GO:0007168">
    <property type="term" value="P:receptor guanylyl cyclase signaling pathway"/>
    <property type="evidence" value="ECO:0007669"/>
    <property type="project" value="TreeGrafter"/>
</dbReference>
<evidence type="ECO:0000256" key="1">
    <source>
        <dbReference type="ARBA" id="ARBA00004370"/>
    </source>
</evidence>
<evidence type="ECO:0000256" key="6">
    <source>
        <dbReference type="ARBA" id="ARBA00023239"/>
    </source>
</evidence>
<name>D8UEM1_VOLCA</name>
<dbReference type="GO" id="GO:0005886">
    <property type="term" value="C:plasma membrane"/>
    <property type="evidence" value="ECO:0007669"/>
    <property type="project" value="TreeGrafter"/>
</dbReference>
<dbReference type="PROSITE" id="PS50125">
    <property type="entry name" value="GUANYLATE_CYCLASE_2"/>
    <property type="match status" value="1"/>
</dbReference>
<dbReference type="GeneID" id="9620665"/>
<keyword evidence="5 7" id="KW-0472">Membrane</keyword>
<dbReference type="eggNOG" id="KOG1023">
    <property type="taxonomic scope" value="Eukaryota"/>
</dbReference>
<evidence type="ECO:0000256" key="7">
    <source>
        <dbReference type="SAM" id="Phobius"/>
    </source>
</evidence>
<dbReference type="CDD" id="cd07302">
    <property type="entry name" value="CHD"/>
    <property type="match status" value="1"/>
</dbReference>
<dbReference type="PANTHER" id="PTHR11920:SF335">
    <property type="entry name" value="GUANYLATE CYCLASE"/>
    <property type="match status" value="1"/>
</dbReference>
<dbReference type="GO" id="GO:0004383">
    <property type="term" value="F:guanylate cyclase activity"/>
    <property type="evidence" value="ECO:0007669"/>
    <property type="project" value="TreeGrafter"/>
</dbReference>
<dbReference type="PANTHER" id="PTHR11920">
    <property type="entry name" value="GUANYLYL CYCLASE"/>
    <property type="match status" value="1"/>
</dbReference>
<dbReference type="EMBL" id="GL378390">
    <property type="protein sequence ID" value="EFJ41790.1"/>
    <property type="molecule type" value="Genomic_DNA"/>
</dbReference>
<evidence type="ECO:0000256" key="5">
    <source>
        <dbReference type="ARBA" id="ARBA00023136"/>
    </source>
</evidence>
<dbReference type="STRING" id="3068.D8UEM1"/>
<evidence type="ECO:0000256" key="3">
    <source>
        <dbReference type="ARBA" id="ARBA00022741"/>
    </source>
</evidence>
<dbReference type="OrthoDB" id="537944at2759"/>
<feature type="non-terminal residue" evidence="9">
    <location>
        <position position="336"/>
    </location>
</feature>
<dbReference type="Proteomes" id="UP000001058">
    <property type="component" value="Unassembled WGS sequence"/>
</dbReference>
<dbReference type="GO" id="GO:0004016">
    <property type="term" value="F:adenylate cyclase activity"/>
    <property type="evidence" value="ECO:0007669"/>
    <property type="project" value="TreeGrafter"/>
</dbReference>
<reference evidence="9 10" key="1">
    <citation type="journal article" date="2010" name="Science">
        <title>Genomic analysis of organismal complexity in the multicellular green alga Volvox carteri.</title>
        <authorList>
            <person name="Prochnik S.E."/>
            <person name="Umen J."/>
            <person name="Nedelcu A.M."/>
            <person name="Hallmann A."/>
            <person name="Miller S.M."/>
            <person name="Nishii I."/>
            <person name="Ferris P."/>
            <person name="Kuo A."/>
            <person name="Mitros T."/>
            <person name="Fritz-Laylin L.K."/>
            <person name="Hellsten U."/>
            <person name="Chapman J."/>
            <person name="Simakov O."/>
            <person name="Rensing S.A."/>
            <person name="Terry A."/>
            <person name="Pangilinan J."/>
            <person name="Kapitonov V."/>
            <person name="Jurka J."/>
            <person name="Salamov A."/>
            <person name="Shapiro H."/>
            <person name="Schmutz J."/>
            <person name="Grimwood J."/>
            <person name="Lindquist E."/>
            <person name="Lucas S."/>
            <person name="Grigoriev I.V."/>
            <person name="Schmitt R."/>
            <person name="Kirk D."/>
            <person name="Rokhsar D.S."/>
        </authorList>
    </citation>
    <scope>NUCLEOTIDE SEQUENCE [LARGE SCALE GENOMIC DNA]</scope>
    <source>
        <strain evidence="10">f. Nagariensis / Eve</strain>
    </source>
</reference>
<keyword evidence="10" id="KW-1185">Reference proteome</keyword>
<protein>
    <recommendedName>
        <fullName evidence="8">Guanylate cyclase domain-containing protein</fullName>
    </recommendedName>
</protein>
<dbReference type="GO" id="GO:0035556">
    <property type="term" value="P:intracellular signal transduction"/>
    <property type="evidence" value="ECO:0007669"/>
    <property type="project" value="InterPro"/>
</dbReference>